<dbReference type="EMBL" id="JAPQFJ010000011">
    <property type="protein sequence ID" value="MCY6959171.1"/>
    <property type="molecule type" value="Genomic_DNA"/>
</dbReference>
<organism evidence="1 2">
    <name type="scientific">Clostridium brassicae</name>
    <dbReference type="NCBI Taxonomy" id="2999072"/>
    <lineage>
        <taxon>Bacteria</taxon>
        <taxon>Bacillati</taxon>
        <taxon>Bacillota</taxon>
        <taxon>Clostridia</taxon>
        <taxon>Eubacteriales</taxon>
        <taxon>Clostridiaceae</taxon>
        <taxon>Clostridium</taxon>
    </lineage>
</organism>
<dbReference type="Proteomes" id="UP001144612">
    <property type="component" value="Unassembled WGS sequence"/>
</dbReference>
<sequence>MNHELLYRGSNTMLKVWLEQGQAIKAESGAMVAMSPTIDVDGKLEGGIFGGIGRMLAGEKFFFQTLKASRGKGEVLLSPTSIGDIIPIQMDGMTEYVVQKDGFLAGSESLDISTKMQDLAKGFFSGEGFFVLKVRGKGTLFVSSYGAIHPLDVPEGEEMIVDNQHLVAWPENMDFTIEKASKGWISSITSGETLVCRFRGPGRVYIQTRNPAGFGHWIRKFVPAK</sequence>
<evidence type="ECO:0000313" key="2">
    <source>
        <dbReference type="Proteomes" id="UP001144612"/>
    </source>
</evidence>
<comment type="caution">
    <text evidence="1">The sequence shown here is derived from an EMBL/GenBank/DDBJ whole genome shotgun (WGS) entry which is preliminary data.</text>
</comment>
<dbReference type="PANTHER" id="PTHR43657:SF1">
    <property type="entry name" value="ALTERED INHERITANCE OF MITOCHONDRIA PROTEIN 24, MITOCHONDRIAL"/>
    <property type="match status" value="1"/>
</dbReference>
<evidence type="ECO:0000313" key="1">
    <source>
        <dbReference type="EMBL" id="MCY6959171.1"/>
    </source>
</evidence>
<gene>
    <name evidence="1" type="ORF">OW729_11200</name>
</gene>
<keyword evidence="2" id="KW-1185">Reference proteome</keyword>
<dbReference type="InterPro" id="IPR016031">
    <property type="entry name" value="Trp_RNA-bd_attenuator-like_dom"/>
</dbReference>
<dbReference type="InterPro" id="IPR036983">
    <property type="entry name" value="AIM24_sf"/>
</dbReference>
<dbReference type="Pfam" id="PF01987">
    <property type="entry name" value="AIM24"/>
    <property type="match status" value="1"/>
</dbReference>
<dbReference type="Gene3D" id="3.60.160.10">
    <property type="entry name" value="Mitochondrial biogenesis AIM24"/>
    <property type="match status" value="1"/>
</dbReference>
<dbReference type="NCBIfam" id="TIGR00266">
    <property type="entry name" value="TIGR00266 family protein"/>
    <property type="match status" value="1"/>
</dbReference>
<name>A0ABT4DA37_9CLOT</name>
<dbReference type="InterPro" id="IPR002838">
    <property type="entry name" value="AIM24"/>
</dbReference>
<reference evidence="1" key="1">
    <citation type="submission" date="2022-12" db="EMBL/GenBank/DDBJ databases">
        <title>Clostridium sp. nov., isolated from industrial wastewater.</title>
        <authorList>
            <person name="Jiayan W."/>
        </authorList>
    </citation>
    <scope>NUCLEOTIDE SEQUENCE</scope>
    <source>
        <strain evidence="1">ZC22-4</strain>
    </source>
</reference>
<accession>A0ABT4DA37</accession>
<proteinExistence type="predicted"/>
<dbReference type="PANTHER" id="PTHR43657">
    <property type="entry name" value="TRYPTOPHAN RNA-BINDING ATTENUATOR PROTEIN-LIKE PROTEIN"/>
    <property type="match status" value="1"/>
</dbReference>
<dbReference type="SUPFAM" id="SSF51219">
    <property type="entry name" value="TRAP-like"/>
    <property type="match status" value="1"/>
</dbReference>
<protein>
    <submittedName>
        <fullName evidence="1">TIGR00266 family protein</fullName>
    </submittedName>
</protein>